<evidence type="ECO:0000313" key="3">
    <source>
        <dbReference type="Proteomes" id="UP000572817"/>
    </source>
</evidence>
<comment type="caution">
    <text evidence="2">The sequence shown here is derived from an EMBL/GenBank/DDBJ whole genome shotgun (WGS) entry which is preliminary data.</text>
</comment>
<dbReference type="PANTHER" id="PTHR41878">
    <property type="entry name" value="LEXA REPRESSOR-RELATED"/>
    <property type="match status" value="1"/>
</dbReference>
<keyword evidence="3" id="KW-1185">Reference proteome</keyword>
<dbReference type="OrthoDB" id="245563at2759"/>
<feature type="domain" description="Plasmid pRiA4b Orf3-like" evidence="1">
    <location>
        <begin position="10"/>
        <end position="222"/>
    </location>
</feature>
<dbReference type="InterPro" id="IPR012912">
    <property type="entry name" value="Plasmid_pRiA4b_Orf3-like"/>
</dbReference>
<dbReference type="SUPFAM" id="SSF159941">
    <property type="entry name" value="MM3350-like"/>
    <property type="match status" value="1"/>
</dbReference>
<dbReference type="Gene3D" id="3.10.290.30">
    <property type="entry name" value="MM3350-like"/>
    <property type="match status" value="1"/>
</dbReference>
<accession>A0A8H4J3E4</accession>
<evidence type="ECO:0000313" key="2">
    <source>
        <dbReference type="EMBL" id="KAF4311393.1"/>
    </source>
</evidence>
<dbReference type="InterPro" id="IPR024047">
    <property type="entry name" value="MM3350-like_sf"/>
</dbReference>
<dbReference type="AlphaFoldDB" id="A0A8H4J3E4"/>
<reference evidence="2" key="1">
    <citation type="submission" date="2020-04" db="EMBL/GenBank/DDBJ databases">
        <title>Genome Assembly and Annotation of Botryosphaeria dothidea sdau 11-99, a Latent Pathogen of Apple Fruit Ring Rot in China.</title>
        <authorList>
            <person name="Yu C."/>
            <person name="Diao Y."/>
            <person name="Lu Q."/>
            <person name="Zhao J."/>
            <person name="Cui S."/>
            <person name="Peng C."/>
            <person name="He B."/>
            <person name="Liu H."/>
        </authorList>
    </citation>
    <scope>NUCLEOTIDE SEQUENCE [LARGE SCALE GENOMIC DNA]</scope>
    <source>
        <strain evidence="2">Sdau11-99</strain>
    </source>
</reference>
<dbReference type="Proteomes" id="UP000572817">
    <property type="component" value="Unassembled WGS sequence"/>
</dbReference>
<proteinExistence type="predicted"/>
<dbReference type="Pfam" id="PF07929">
    <property type="entry name" value="PRiA4_ORF3"/>
    <property type="match status" value="1"/>
</dbReference>
<dbReference type="PANTHER" id="PTHR41878:SF1">
    <property type="entry name" value="TNPR PROTEIN"/>
    <property type="match status" value="1"/>
</dbReference>
<organism evidence="2 3">
    <name type="scientific">Botryosphaeria dothidea</name>
    <dbReference type="NCBI Taxonomy" id="55169"/>
    <lineage>
        <taxon>Eukaryota</taxon>
        <taxon>Fungi</taxon>
        <taxon>Dikarya</taxon>
        <taxon>Ascomycota</taxon>
        <taxon>Pezizomycotina</taxon>
        <taxon>Dothideomycetes</taxon>
        <taxon>Dothideomycetes incertae sedis</taxon>
        <taxon>Botryosphaeriales</taxon>
        <taxon>Botryosphaeriaceae</taxon>
        <taxon>Botryosphaeria</taxon>
    </lineage>
</organism>
<name>A0A8H4J3E4_9PEZI</name>
<sequence>MPPHSDLEDTYILHVRLAHTKDPTISRVLCVPADLEFNLFHLVLQAAFGWAETHLYKFTVSKPLPRGQERTRLMPLENDLLTIHDSDEGWDDEEPMLAAMARLTGRPPPPTIPKALASERTLASVFADPQFANGKAEVVYEYDFGDGWYHEITLLGKAEGDFARKQIGKGVPVEGQMTWCVAGEGHPCAEDAGGPSGWEEVKRAFAGSTEPRAAELREWYTTYCSNGDREGLNPWKWDIFEVNQRLASLHC</sequence>
<protein>
    <submittedName>
        <fullName evidence="2">Zinc finger mynd-type protein</fullName>
    </submittedName>
</protein>
<gene>
    <name evidence="2" type="ORF">GTA08_BOTSDO13120</name>
</gene>
<dbReference type="EMBL" id="WWBZ02000010">
    <property type="protein sequence ID" value="KAF4311393.1"/>
    <property type="molecule type" value="Genomic_DNA"/>
</dbReference>
<evidence type="ECO:0000259" key="1">
    <source>
        <dbReference type="Pfam" id="PF07929"/>
    </source>
</evidence>